<proteinExistence type="predicted"/>
<dbReference type="EMBL" id="JANRMS010001170">
    <property type="protein sequence ID" value="KAJ3530446.1"/>
    <property type="molecule type" value="Genomic_DNA"/>
</dbReference>
<gene>
    <name evidence="1" type="ORF">NM208_g9326</name>
</gene>
<accession>A0ACC1S204</accession>
<comment type="caution">
    <text evidence="1">The sequence shown here is derived from an EMBL/GenBank/DDBJ whole genome shotgun (WGS) entry which is preliminary data.</text>
</comment>
<name>A0ACC1S204_9HYPO</name>
<dbReference type="Proteomes" id="UP001148629">
    <property type="component" value="Unassembled WGS sequence"/>
</dbReference>
<evidence type="ECO:0000313" key="1">
    <source>
        <dbReference type="EMBL" id="KAJ3530446.1"/>
    </source>
</evidence>
<reference evidence="1" key="1">
    <citation type="submission" date="2022-08" db="EMBL/GenBank/DDBJ databases">
        <title>Genome Sequence of Fusarium decemcellulare.</title>
        <authorList>
            <person name="Buettner E."/>
        </authorList>
    </citation>
    <scope>NUCLEOTIDE SEQUENCE</scope>
    <source>
        <strain evidence="1">Babe19</strain>
    </source>
</reference>
<evidence type="ECO:0000313" key="2">
    <source>
        <dbReference type="Proteomes" id="UP001148629"/>
    </source>
</evidence>
<keyword evidence="2" id="KW-1185">Reference proteome</keyword>
<organism evidence="1 2">
    <name type="scientific">Fusarium decemcellulare</name>
    <dbReference type="NCBI Taxonomy" id="57161"/>
    <lineage>
        <taxon>Eukaryota</taxon>
        <taxon>Fungi</taxon>
        <taxon>Dikarya</taxon>
        <taxon>Ascomycota</taxon>
        <taxon>Pezizomycotina</taxon>
        <taxon>Sordariomycetes</taxon>
        <taxon>Hypocreomycetidae</taxon>
        <taxon>Hypocreales</taxon>
        <taxon>Nectriaceae</taxon>
        <taxon>Fusarium</taxon>
        <taxon>Fusarium decemcellulare species complex</taxon>
    </lineage>
</organism>
<sequence length="452" mass="49950">MDSQTTLHLVALLFLSILCQPGMADNPVVQTVYTADPAPLVHDGRVWLFTGHDEDNSTNFDMRDWRLFSTDDMANWQHHGVVMSLDTFSWASENAWAGHVIARNNRFYFYVPVKNSDTGNMAIGVGVADKITGPYADALGRPLVENGEIDPAIFIDDDGQAYIYWGNPNLSYVLLNEDMISYSGEVVQVELTPASFGLRTNHPTRETMYEEGPWLYKRSGLYYMIFAADCCQENLQYSTGPSAKGPWTYQGILMDRQGSSFTNHAGVVHYQNQDYLFYHNGALPGGGGFTRSVCVEALAYGSNGQIQQIYMTEGGPPQIKSLDPYARQGAETFAWGQGVETEISADGTLNLWSINNGDYIKVKGVDFGTGAATLTARVASEQKGGFLELHIDNRDGQLISTCEVPGTGGWQTYVTVSCDVAFASGLHDLFFVFKGAGDLDLFTFDWWQFKAI</sequence>
<protein>
    <submittedName>
        <fullName evidence="1">Uncharacterized protein</fullName>
    </submittedName>
</protein>